<dbReference type="PRINTS" id="PR00080">
    <property type="entry name" value="SDRFAMILY"/>
</dbReference>
<dbReference type="InterPro" id="IPR036291">
    <property type="entry name" value="NAD(P)-bd_dom_sf"/>
</dbReference>
<dbReference type="SUPFAM" id="SSF51735">
    <property type="entry name" value="NAD(P)-binding Rossmann-fold domains"/>
    <property type="match status" value="1"/>
</dbReference>
<dbReference type="InterPro" id="IPR002347">
    <property type="entry name" value="SDR_fam"/>
</dbReference>
<gene>
    <name evidence="2" type="ORF">ACFQFQ_26230</name>
</gene>
<keyword evidence="3" id="KW-1185">Reference proteome</keyword>
<dbReference type="PANTHER" id="PTHR42760:SF129">
    <property type="entry name" value="OXIDOREDUCTASE"/>
    <property type="match status" value="1"/>
</dbReference>
<dbReference type="Proteomes" id="UP001596353">
    <property type="component" value="Unassembled WGS sequence"/>
</dbReference>
<evidence type="ECO:0000256" key="1">
    <source>
        <dbReference type="ARBA" id="ARBA00006484"/>
    </source>
</evidence>
<comment type="caution">
    <text evidence="2">The sequence shown here is derived from an EMBL/GenBank/DDBJ whole genome shotgun (WGS) entry which is preliminary data.</text>
</comment>
<dbReference type="EMBL" id="JBHSWG010000004">
    <property type="protein sequence ID" value="MFC6762224.1"/>
    <property type="molecule type" value="Genomic_DNA"/>
</dbReference>
<dbReference type="GO" id="GO:0016491">
    <property type="term" value="F:oxidoreductase activity"/>
    <property type="evidence" value="ECO:0007669"/>
    <property type="project" value="UniProtKB-KW"/>
</dbReference>
<dbReference type="PANTHER" id="PTHR42760">
    <property type="entry name" value="SHORT-CHAIN DEHYDROGENASES/REDUCTASES FAMILY MEMBER"/>
    <property type="match status" value="1"/>
</dbReference>
<name>A0ABW2BAY5_9RHOB</name>
<dbReference type="Pfam" id="PF13561">
    <property type="entry name" value="adh_short_C2"/>
    <property type="match status" value="1"/>
</dbReference>
<dbReference type="CDD" id="cd05233">
    <property type="entry name" value="SDR_c"/>
    <property type="match status" value="1"/>
</dbReference>
<comment type="similarity">
    <text evidence="1">Belongs to the short-chain dehydrogenases/reductases (SDR) family.</text>
</comment>
<keyword evidence="2" id="KW-0560">Oxidoreductase</keyword>
<sequence>MSLGLEMPAAGQENLYGYTVDLTDAAATAKVAAEIAADHAIDAVVHNAGAILPALLSDANPNDVLTLAQLHLAAPMALTQAVLPGMTERGFGRILFITSRASMGMPTRSAYAATKAGVHGLMRTWALELAPSGITVNAIAPGPVLTENFWGIVPRDGELQEKIANGVPVRRIGTPEDIANAAGFFLDRNASFVTGQVLYVCGGASLGGQPS</sequence>
<accession>A0ABW2BAY5</accession>
<reference evidence="3" key="1">
    <citation type="journal article" date="2019" name="Int. J. Syst. Evol. Microbiol.">
        <title>The Global Catalogue of Microorganisms (GCM) 10K type strain sequencing project: providing services to taxonomists for standard genome sequencing and annotation.</title>
        <authorList>
            <consortium name="The Broad Institute Genomics Platform"/>
            <consortium name="The Broad Institute Genome Sequencing Center for Infectious Disease"/>
            <person name="Wu L."/>
            <person name="Ma J."/>
        </authorList>
    </citation>
    <scope>NUCLEOTIDE SEQUENCE [LARGE SCALE GENOMIC DNA]</scope>
    <source>
        <strain evidence="3">CCUG 66188</strain>
    </source>
</reference>
<dbReference type="Gene3D" id="3.40.50.720">
    <property type="entry name" value="NAD(P)-binding Rossmann-like Domain"/>
    <property type="match status" value="1"/>
</dbReference>
<evidence type="ECO:0000313" key="3">
    <source>
        <dbReference type="Proteomes" id="UP001596353"/>
    </source>
</evidence>
<evidence type="ECO:0000313" key="2">
    <source>
        <dbReference type="EMBL" id="MFC6762224.1"/>
    </source>
</evidence>
<proteinExistence type="inferred from homology"/>
<dbReference type="EC" id="1.1.1.-" evidence="2"/>
<protein>
    <submittedName>
        <fullName evidence="2">SDR family NAD(P)-dependent oxidoreductase</fullName>
        <ecNumber evidence="2">1.1.1.-</ecNumber>
    </submittedName>
</protein>
<organism evidence="2 3">
    <name type="scientific">Sulfitobacter porphyrae</name>
    <dbReference type="NCBI Taxonomy" id="1246864"/>
    <lineage>
        <taxon>Bacteria</taxon>
        <taxon>Pseudomonadati</taxon>
        <taxon>Pseudomonadota</taxon>
        <taxon>Alphaproteobacteria</taxon>
        <taxon>Rhodobacterales</taxon>
        <taxon>Roseobacteraceae</taxon>
        <taxon>Sulfitobacter</taxon>
    </lineage>
</organism>
<dbReference type="PRINTS" id="PR00081">
    <property type="entry name" value="GDHRDH"/>
</dbReference>